<comment type="caution">
    <text evidence="13">The sequence shown here is derived from an EMBL/GenBank/DDBJ whole genome shotgun (WGS) entry which is preliminary data.</text>
</comment>
<keyword evidence="5" id="KW-0762">Sugar transport</keyword>
<evidence type="ECO:0000256" key="7">
    <source>
        <dbReference type="ARBA" id="ARBA00022683"/>
    </source>
</evidence>
<dbReference type="PANTHER" id="PTHR30181">
    <property type="entry name" value="MANNITOL PERMEASE IIC COMPONENT"/>
    <property type="match status" value="1"/>
</dbReference>
<evidence type="ECO:0000313" key="14">
    <source>
        <dbReference type="Proteomes" id="UP000631670"/>
    </source>
</evidence>
<dbReference type="RefSeq" id="WP_086863018.1">
    <property type="nucleotide sequence ID" value="NZ_JADBEG010000001.1"/>
</dbReference>
<gene>
    <name evidence="13" type="ORF">H4696_003670</name>
</gene>
<evidence type="ECO:0000259" key="12">
    <source>
        <dbReference type="PROSITE" id="PS51094"/>
    </source>
</evidence>
<keyword evidence="6" id="KW-0808">Transferase</keyword>
<keyword evidence="8" id="KW-0418">Kinase</keyword>
<keyword evidence="4" id="KW-0597">Phosphoprotein</keyword>
<evidence type="ECO:0000313" key="13">
    <source>
        <dbReference type="EMBL" id="MBE1496570.1"/>
    </source>
</evidence>
<evidence type="ECO:0000256" key="1">
    <source>
        <dbReference type="ARBA" id="ARBA00002434"/>
    </source>
</evidence>
<dbReference type="InterPro" id="IPR002178">
    <property type="entry name" value="PTS_EIIA_type-2_dom"/>
</dbReference>
<protein>
    <recommendedName>
        <fullName evidence="2">Mannitol-specific phosphotransferase enzyme IIA component</fullName>
    </recommendedName>
    <alternativeName>
        <fullName evidence="10">EIIA</fullName>
    </alternativeName>
    <alternativeName>
        <fullName evidence="11">EIII</fullName>
    </alternativeName>
    <alternativeName>
        <fullName evidence="9">PTS system mannitol-specific EIIA component</fullName>
    </alternativeName>
</protein>
<dbReference type="PANTHER" id="PTHR30181:SF2">
    <property type="entry name" value="PTS SYSTEM MANNITOL-SPECIFIC EIICBA COMPONENT"/>
    <property type="match status" value="1"/>
</dbReference>
<keyword evidence="14" id="KW-1185">Reference proteome</keyword>
<name>A0ABR9I069_9PSEU</name>
<evidence type="ECO:0000256" key="10">
    <source>
        <dbReference type="ARBA" id="ARBA00030956"/>
    </source>
</evidence>
<sequence length="151" mass="16273">MPTDATILGPESVLIGCTAPDQADAIAQVGRKLLELGAVEPGYLDAMHEREKSVSTYLGEGVAIPHGTDESRKYVKRTALAILQFPAGVDWDGNDVRLCVGIAAKGSEQVGILSSLARILMDAEQVKQLREAPDAETILRLLNEVDEEFSR</sequence>
<feature type="domain" description="PTS EIIA type-2" evidence="12">
    <location>
        <begin position="6"/>
        <end position="145"/>
    </location>
</feature>
<dbReference type="Pfam" id="PF00359">
    <property type="entry name" value="PTS_EIIA_2"/>
    <property type="match status" value="1"/>
</dbReference>
<dbReference type="EMBL" id="JADBEG010000001">
    <property type="protein sequence ID" value="MBE1496570.1"/>
    <property type="molecule type" value="Genomic_DNA"/>
</dbReference>
<dbReference type="Proteomes" id="UP000631670">
    <property type="component" value="Unassembled WGS sequence"/>
</dbReference>
<keyword evidence="7" id="KW-0598">Phosphotransferase system</keyword>
<evidence type="ECO:0000256" key="2">
    <source>
        <dbReference type="ARBA" id="ARBA00014783"/>
    </source>
</evidence>
<keyword evidence="3" id="KW-0813">Transport</keyword>
<comment type="function">
    <text evidence="1">The phosphoenolpyruvate-dependent sugar phosphotransferase system (sugar PTS), a major carbohydrate active transport system, catalyzes the phosphorylation of incoming sugar substrates concomitantly with their translocation across the cell membrane. The enzyme II CmtAB PTS system is involved in D-mannitol transport.</text>
</comment>
<evidence type="ECO:0000256" key="6">
    <source>
        <dbReference type="ARBA" id="ARBA00022679"/>
    </source>
</evidence>
<reference evidence="13 14" key="1">
    <citation type="submission" date="2020-10" db="EMBL/GenBank/DDBJ databases">
        <title>Sequencing the genomes of 1000 actinobacteria strains.</title>
        <authorList>
            <person name="Klenk H.-P."/>
        </authorList>
    </citation>
    <scope>NUCLEOTIDE SEQUENCE [LARGE SCALE GENOMIC DNA]</scope>
    <source>
        <strain evidence="13 14">DSM 44653</strain>
    </source>
</reference>
<dbReference type="SUPFAM" id="SSF55804">
    <property type="entry name" value="Phoshotransferase/anion transport protein"/>
    <property type="match status" value="1"/>
</dbReference>
<dbReference type="PROSITE" id="PS51094">
    <property type="entry name" value="PTS_EIIA_TYPE_2"/>
    <property type="match status" value="1"/>
</dbReference>
<dbReference type="InterPro" id="IPR016152">
    <property type="entry name" value="PTrfase/Anion_transptr"/>
</dbReference>
<accession>A0ABR9I069</accession>
<evidence type="ECO:0000256" key="11">
    <source>
        <dbReference type="ARBA" id="ARBA00030962"/>
    </source>
</evidence>
<proteinExistence type="predicted"/>
<evidence type="ECO:0000256" key="5">
    <source>
        <dbReference type="ARBA" id="ARBA00022597"/>
    </source>
</evidence>
<dbReference type="CDD" id="cd00211">
    <property type="entry name" value="PTS_IIA_fru"/>
    <property type="match status" value="1"/>
</dbReference>
<organism evidence="13 14">
    <name type="scientific">Amycolatopsis lexingtonensis</name>
    <dbReference type="NCBI Taxonomy" id="218822"/>
    <lineage>
        <taxon>Bacteria</taxon>
        <taxon>Bacillati</taxon>
        <taxon>Actinomycetota</taxon>
        <taxon>Actinomycetes</taxon>
        <taxon>Pseudonocardiales</taxon>
        <taxon>Pseudonocardiaceae</taxon>
        <taxon>Amycolatopsis</taxon>
    </lineage>
</organism>
<evidence type="ECO:0000256" key="3">
    <source>
        <dbReference type="ARBA" id="ARBA00022448"/>
    </source>
</evidence>
<evidence type="ECO:0000256" key="8">
    <source>
        <dbReference type="ARBA" id="ARBA00022777"/>
    </source>
</evidence>
<dbReference type="PROSITE" id="PS00372">
    <property type="entry name" value="PTS_EIIA_TYPE_2_HIS"/>
    <property type="match status" value="1"/>
</dbReference>
<evidence type="ECO:0000256" key="9">
    <source>
        <dbReference type="ARBA" id="ARBA00029908"/>
    </source>
</evidence>
<evidence type="ECO:0000256" key="4">
    <source>
        <dbReference type="ARBA" id="ARBA00022553"/>
    </source>
</evidence>
<dbReference type="InterPro" id="IPR050893">
    <property type="entry name" value="Sugar_PTS"/>
</dbReference>
<dbReference type="Gene3D" id="3.40.930.10">
    <property type="entry name" value="Mannitol-specific EII, Chain A"/>
    <property type="match status" value="1"/>
</dbReference>